<dbReference type="AlphaFoldDB" id="A0A0J6ZDQ2"/>
<comment type="caution">
    <text evidence="2">The sequence shown here is derived from an EMBL/GenBank/DDBJ whole genome shotgun (WGS) entry which is preliminary data.</text>
</comment>
<sequence length="128" mass="13721">MASRRRYEHAVRLTCHWPTASVAVISAHGAIDASNAGRMTDHAVAHVSRCRALVLDLRDLNFFGTEGFSALHRVSVSCARIGTRWAVVPGAAVTRVLRVCGPQCSLPTAHTVEAASATFADLPVRPPH</sequence>
<reference evidence="2 3" key="1">
    <citation type="journal article" date="2015" name="Genome Biol. Evol.">
        <title>Characterization of Three Mycobacterium spp. with Potential Use in Bioremediation by Genome Sequencing and Comparative Genomics.</title>
        <authorList>
            <person name="Das S."/>
            <person name="Pettersson B.M."/>
            <person name="Behra P.R."/>
            <person name="Ramesh M."/>
            <person name="Dasgupta S."/>
            <person name="Bhattacharya A."/>
            <person name="Kirsebom L.A."/>
        </authorList>
    </citation>
    <scope>NUCLEOTIDE SEQUENCE [LARGE SCALE GENOMIC DNA]</scope>
    <source>
        <strain evidence="2 3">DSM 43826</strain>
    </source>
</reference>
<dbReference type="SUPFAM" id="SSF52091">
    <property type="entry name" value="SpoIIaa-like"/>
    <property type="match status" value="1"/>
</dbReference>
<feature type="domain" description="STAS" evidence="1">
    <location>
        <begin position="21"/>
        <end position="71"/>
    </location>
</feature>
<dbReference type="STRING" id="37916.MCHLDSM_00763"/>
<protein>
    <submittedName>
        <fullName evidence="2">STAS domain protein</fullName>
    </submittedName>
</protein>
<dbReference type="EMBL" id="JYNL01000008">
    <property type="protein sequence ID" value="KMO82881.1"/>
    <property type="molecule type" value="Genomic_DNA"/>
</dbReference>
<evidence type="ECO:0000259" key="1">
    <source>
        <dbReference type="PROSITE" id="PS50801"/>
    </source>
</evidence>
<name>A0A0J6ZDQ2_9MYCO</name>
<keyword evidence="3" id="KW-1185">Reference proteome</keyword>
<accession>A0A0J6ZDQ2</accession>
<proteinExistence type="predicted"/>
<gene>
    <name evidence="2" type="ORF">MCHLDSM_00763</name>
</gene>
<evidence type="ECO:0000313" key="3">
    <source>
        <dbReference type="Proteomes" id="UP000036513"/>
    </source>
</evidence>
<dbReference type="InterPro" id="IPR002645">
    <property type="entry name" value="STAS_dom"/>
</dbReference>
<dbReference type="CDD" id="cd07043">
    <property type="entry name" value="STAS_anti-anti-sigma_factors"/>
    <property type="match status" value="1"/>
</dbReference>
<dbReference type="PATRIC" id="fig|37916.4.peg.818"/>
<organism evidence="2 3">
    <name type="scientific">Mycolicibacterium chlorophenolicum</name>
    <dbReference type="NCBI Taxonomy" id="37916"/>
    <lineage>
        <taxon>Bacteria</taxon>
        <taxon>Bacillati</taxon>
        <taxon>Actinomycetota</taxon>
        <taxon>Actinomycetes</taxon>
        <taxon>Mycobacteriales</taxon>
        <taxon>Mycobacteriaceae</taxon>
        <taxon>Mycolicibacterium</taxon>
    </lineage>
</organism>
<dbReference type="Pfam" id="PF01740">
    <property type="entry name" value="STAS"/>
    <property type="match status" value="1"/>
</dbReference>
<dbReference type="InterPro" id="IPR036513">
    <property type="entry name" value="STAS_dom_sf"/>
</dbReference>
<dbReference type="SMR" id="A0A0J6ZDQ2"/>
<evidence type="ECO:0000313" key="2">
    <source>
        <dbReference type="EMBL" id="KMO82881.1"/>
    </source>
</evidence>
<dbReference type="Gene3D" id="3.30.750.24">
    <property type="entry name" value="STAS domain"/>
    <property type="match status" value="1"/>
</dbReference>
<dbReference type="Proteomes" id="UP000036513">
    <property type="component" value="Unassembled WGS sequence"/>
</dbReference>
<dbReference type="PROSITE" id="PS50801">
    <property type="entry name" value="STAS"/>
    <property type="match status" value="1"/>
</dbReference>